<accession>W5VZQ9</accession>
<feature type="compositionally biased region" description="Pro residues" evidence="5">
    <location>
        <begin position="53"/>
        <end position="63"/>
    </location>
</feature>
<keyword evidence="8" id="KW-1185">Reference proteome</keyword>
<dbReference type="OrthoDB" id="7950418at2"/>
<dbReference type="GO" id="GO:0016020">
    <property type="term" value="C:membrane"/>
    <property type="evidence" value="ECO:0007669"/>
    <property type="project" value="UniProtKB-SubCell"/>
</dbReference>
<dbReference type="InterPro" id="IPR007343">
    <property type="entry name" value="Uncharacterised_pept_Zn_put"/>
</dbReference>
<evidence type="ECO:0000256" key="4">
    <source>
        <dbReference type="ARBA" id="ARBA00023136"/>
    </source>
</evidence>
<organism evidence="7 8">
    <name type="scientific">Kutzneria albida DSM 43870</name>
    <dbReference type="NCBI Taxonomy" id="1449976"/>
    <lineage>
        <taxon>Bacteria</taxon>
        <taxon>Bacillati</taxon>
        <taxon>Actinomycetota</taxon>
        <taxon>Actinomycetes</taxon>
        <taxon>Pseudonocardiales</taxon>
        <taxon>Pseudonocardiaceae</taxon>
        <taxon>Kutzneria</taxon>
    </lineage>
</organism>
<feature type="compositionally biased region" description="Low complexity" evidence="5">
    <location>
        <begin position="115"/>
        <end position="132"/>
    </location>
</feature>
<evidence type="ECO:0000256" key="6">
    <source>
        <dbReference type="SAM" id="Phobius"/>
    </source>
</evidence>
<dbReference type="PANTHER" id="PTHR30168:SF0">
    <property type="entry name" value="INNER MEMBRANE PROTEIN"/>
    <property type="match status" value="1"/>
</dbReference>
<protein>
    <recommendedName>
        <fullName evidence="9">Metalloprotease</fullName>
    </recommendedName>
</protein>
<evidence type="ECO:0000256" key="3">
    <source>
        <dbReference type="ARBA" id="ARBA00022989"/>
    </source>
</evidence>
<proteinExistence type="predicted"/>
<name>W5VZQ9_9PSEU</name>
<feature type="transmembrane region" description="Helical" evidence="6">
    <location>
        <begin position="84"/>
        <end position="106"/>
    </location>
</feature>
<comment type="subcellular location">
    <subcellularLocation>
        <location evidence="1">Membrane</location>
        <topology evidence="1">Single-pass membrane protein</topology>
    </subcellularLocation>
</comment>
<dbReference type="EMBL" id="CP007155">
    <property type="protein sequence ID" value="AHH94408.1"/>
    <property type="molecule type" value="Genomic_DNA"/>
</dbReference>
<dbReference type="Proteomes" id="UP000019225">
    <property type="component" value="Chromosome"/>
</dbReference>
<dbReference type="HOGENOM" id="CLU_050836_0_0_11"/>
<reference evidence="7 8" key="1">
    <citation type="journal article" date="2014" name="BMC Genomics">
        <title>Complete genome sequence of producer of the glycopeptide antibiotic Aculeximycin Kutzneria albida DSM 43870T, a representative of minor genus of Pseudonocardiaceae.</title>
        <authorList>
            <person name="Rebets Y."/>
            <person name="Tokovenko B."/>
            <person name="Lushchyk I."/>
            <person name="Ruckert C."/>
            <person name="Zaburannyi N."/>
            <person name="Bechthold A."/>
            <person name="Kalinowski J."/>
            <person name="Luzhetskyy A."/>
        </authorList>
    </citation>
    <scope>NUCLEOTIDE SEQUENCE [LARGE SCALE GENOMIC DNA]</scope>
    <source>
        <strain evidence="7">DSM 43870</strain>
    </source>
</reference>
<dbReference type="STRING" id="1449976.KALB_1035"/>
<sequence>MDSSEEPTPGRQADTPEPSAAPPVALAGVPEPPQAPPVAQLPAVPRTDDPLAAPNPPGWPSPPYPPTLTWAPLPRKQSRENNPFVVVGVLALVLLLVLGVGMVGTLTTEVEGVASAAPATATSTTSSAPAAPRRSLKLEDNPLLKPGKSLAASTCTLPQFGRSTAQLEAYFAAEIRCLDEAWRPVLQSVNLPFEPTRLTMDGEAGGCKAGTDTSERPTAFYCGADNRLHMPVDSVLEDTGGIPSVMIGVLAHEYGHHVQDLSGVLAAESRREFQAGRDSAAGNELSRRLELQANCFAGMFLASVAGRGSITKATATNGAASFAEGGAEQTHGSPAHQGRWAEVGYKDNNTASCNTWVAPPGDVS</sequence>
<dbReference type="eggNOG" id="COG2321">
    <property type="taxonomic scope" value="Bacteria"/>
</dbReference>
<dbReference type="RefSeq" id="WP_025354652.1">
    <property type="nucleotide sequence ID" value="NZ_CP007155.1"/>
</dbReference>
<keyword evidence="2 6" id="KW-0812">Transmembrane</keyword>
<dbReference type="Pfam" id="PF04228">
    <property type="entry name" value="Zn_peptidase"/>
    <property type="match status" value="1"/>
</dbReference>
<evidence type="ECO:0000313" key="8">
    <source>
        <dbReference type="Proteomes" id="UP000019225"/>
    </source>
</evidence>
<dbReference type="AlphaFoldDB" id="W5VZQ9"/>
<evidence type="ECO:0008006" key="9">
    <source>
        <dbReference type="Google" id="ProtNLM"/>
    </source>
</evidence>
<evidence type="ECO:0000256" key="5">
    <source>
        <dbReference type="SAM" id="MobiDB-lite"/>
    </source>
</evidence>
<feature type="region of interest" description="Disordered" evidence="5">
    <location>
        <begin position="115"/>
        <end position="142"/>
    </location>
</feature>
<keyword evidence="4 6" id="KW-0472">Membrane</keyword>
<evidence type="ECO:0000256" key="2">
    <source>
        <dbReference type="ARBA" id="ARBA00022692"/>
    </source>
</evidence>
<evidence type="ECO:0000313" key="7">
    <source>
        <dbReference type="EMBL" id="AHH94408.1"/>
    </source>
</evidence>
<gene>
    <name evidence="7" type="ORF">KALB_1035</name>
</gene>
<dbReference type="KEGG" id="kal:KALB_1035"/>
<evidence type="ECO:0000256" key="1">
    <source>
        <dbReference type="ARBA" id="ARBA00004167"/>
    </source>
</evidence>
<keyword evidence="3 6" id="KW-1133">Transmembrane helix</keyword>
<dbReference type="PANTHER" id="PTHR30168">
    <property type="entry name" value="PUTATIVE MEMBRANE PROTEIN YPFJ"/>
    <property type="match status" value="1"/>
</dbReference>
<feature type="region of interest" description="Disordered" evidence="5">
    <location>
        <begin position="1"/>
        <end position="63"/>
    </location>
</feature>